<dbReference type="EMBL" id="JAEPRA010000012">
    <property type="protein sequence ID" value="KAG2177415.1"/>
    <property type="molecule type" value="Genomic_DNA"/>
</dbReference>
<evidence type="ECO:0000313" key="8">
    <source>
        <dbReference type="Proteomes" id="UP000612746"/>
    </source>
</evidence>
<keyword evidence="5 6" id="KW-0968">Cytoplasmic vesicle</keyword>
<keyword evidence="1 6" id="KW-0812">Transmembrane</keyword>
<dbReference type="AlphaFoldDB" id="A0A8H7PP92"/>
<feature type="transmembrane region" description="Helical" evidence="6">
    <location>
        <begin position="41"/>
        <end position="63"/>
    </location>
</feature>
<dbReference type="OrthoDB" id="2435043at2759"/>
<accession>A0A8H7PP92</accession>
<dbReference type="HAMAP" id="MF_03058">
    <property type="entry name" value="VMA21"/>
    <property type="match status" value="1"/>
</dbReference>
<keyword evidence="2 6" id="KW-0256">Endoplasmic reticulum</keyword>
<evidence type="ECO:0000256" key="1">
    <source>
        <dbReference type="ARBA" id="ARBA00022692"/>
    </source>
</evidence>
<evidence type="ECO:0008006" key="9">
    <source>
        <dbReference type="Google" id="ProtNLM"/>
    </source>
</evidence>
<comment type="function">
    <text evidence="6">Required for the assembly of the V0 complex of the vacuolar ATPase (V-ATPase) in the endoplasmic reticulum.</text>
</comment>
<protein>
    <recommendedName>
        <fullName evidence="9">Vacuolar ATPase assembly integral membrane protein VMA21</fullName>
    </recommendedName>
</protein>
<dbReference type="Pfam" id="PF09446">
    <property type="entry name" value="VMA21"/>
    <property type="match status" value="1"/>
</dbReference>
<dbReference type="Proteomes" id="UP000612746">
    <property type="component" value="Unassembled WGS sequence"/>
</dbReference>
<comment type="subcellular location">
    <subcellularLocation>
        <location evidence="6">Endoplasmic reticulum membrane</location>
        <topology evidence="6">Multi-pass membrane protein</topology>
    </subcellularLocation>
    <subcellularLocation>
        <location evidence="6">Endoplasmic reticulum-Golgi intermediate compartment membrane</location>
        <topology evidence="6">Multi-pass membrane protein</topology>
    </subcellularLocation>
    <subcellularLocation>
        <location evidence="6">Cytoplasmic vesicle</location>
        <location evidence="6">COPII-coated vesicle membrane</location>
        <topology evidence="6">Multi-pass membrane protein</topology>
    </subcellularLocation>
</comment>
<comment type="similarity">
    <text evidence="6">Belongs to the VMA21 family.</text>
</comment>
<evidence type="ECO:0000313" key="7">
    <source>
        <dbReference type="EMBL" id="KAG2177415.1"/>
    </source>
</evidence>
<evidence type="ECO:0000256" key="5">
    <source>
        <dbReference type="ARBA" id="ARBA00023329"/>
    </source>
</evidence>
<sequence length="75" mass="8215">MAIVETSVMIKLALFTLAMFSLPILTYFLTVDRFFDGNASYAAGLAAVVANIVLFSYIIVAALEDPIPEEKPKEE</sequence>
<reference evidence="7" key="1">
    <citation type="submission" date="2020-12" db="EMBL/GenBank/DDBJ databases">
        <title>Metabolic potential, ecology and presence of endohyphal bacteria is reflected in genomic diversity of Mucoromycotina.</title>
        <authorList>
            <person name="Muszewska A."/>
            <person name="Okrasinska A."/>
            <person name="Steczkiewicz K."/>
            <person name="Drgas O."/>
            <person name="Orlowska M."/>
            <person name="Perlinska-Lenart U."/>
            <person name="Aleksandrzak-Piekarczyk T."/>
            <person name="Szatraj K."/>
            <person name="Zielenkiewicz U."/>
            <person name="Pilsyk S."/>
            <person name="Malc E."/>
            <person name="Mieczkowski P."/>
            <person name="Kruszewska J.S."/>
            <person name="Biernat P."/>
            <person name="Pawlowska J."/>
        </authorList>
    </citation>
    <scope>NUCLEOTIDE SEQUENCE</scope>
    <source>
        <strain evidence="7">WA0000051536</strain>
    </source>
</reference>
<dbReference type="GO" id="GO:0033116">
    <property type="term" value="C:endoplasmic reticulum-Golgi intermediate compartment membrane"/>
    <property type="evidence" value="ECO:0007669"/>
    <property type="project" value="UniProtKB-SubCell"/>
</dbReference>
<comment type="caution">
    <text evidence="6">Lacks conserved residue(s) required for the propagation of feature annotation.</text>
</comment>
<keyword evidence="4 6" id="KW-0472">Membrane</keyword>
<feature type="transmembrane region" description="Helical" evidence="6">
    <location>
        <begin position="12"/>
        <end position="29"/>
    </location>
</feature>
<dbReference type="InterPro" id="IPR019013">
    <property type="entry name" value="Vma21"/>
</dbReference>
<dbReference type="PANTHER" id="PTHR31792:SF3">
    <property type="entry name" value="VACUOLAR ATPASE ASSEMBLY INTEGRAL MEMBRANE PROTEIN VMA21"/>
    <property type="match status" value="1"/>
</dbReference>
<evidence type="ECO:0000256" key="3">
    <source>
        <dbReference type="ARBA" id="ARBA00022989"/>
    </source>
</evidence>
<proteinExistence type="inferred from homology"/>
<keyword evidence="3 6" id="KW-1133">Transmembrane helix</keyword>
<gene>
    <name evidence="7" type="ORF">INT44_007926</name>
</gene>
<name>A0A8H7PP92_9FUNG</name>
<comment type="caution">
    <text evidence="7">The sequence shown here is derived from an EMBL/GenBank/DDBJ whole genome shotgun (WGS) entry which is preliminary data.</text>
</comment>
<organism evidence="7 8">
    <name type="scientific">Umbelopsis vinacea</name>
    <dbReference type="NCBI Taxonomy" id="44442"/>
    <lineage>
        <taxon>Eukaryota</taxon>
        <taxon>Fungi</taxon>
        <taxon>Fungi incertae sedis</taxon>
        <taxon>Mucoromycota</taxon>
        <taxon>Mucoromycotina</taxon>
        <taxon>Umbelopsidomycetes</taxon>
        <taxon>Umbelopsidales</taxon>
        <taxon>Umbelopsidaceae</taxon>
        <taxon>Umbelopsis</taxon>
    </lineage>
</organism>
<dbReference type="PANTHER" id="PTHR31792">
    <property type="entry name" value="VACUOLAR ATPASE ASSEMBLY INTEGRAL MEMBRANE PROTEIN VMA21"/>
    <property type="match status" value="1"/>
</dbReference>
<evidence type="ECO:0000256" key="2">
    <source>
        <dbReference type="ARBA" id="ARBA00022824"/>
    </source>
</evidence>
<dbReference type="GO" id="GO:0005789">
    <property type="term" value="C:endoplasmic reticulum membrane"/>
    <property type="evidence" value="ECO:0007669"/>
    <property type="project" value="UniProtKB-SubCell"/>
</dbReference>
<evidence type="ECO:0000256" key="4">
    <source>
        <dbReference type="ARBA" id="ARBA00023136"/>
    </source>
</evidence>
<dbReference type="GO" id="GO:0070072">
    <property type="term" value="P:vacuolar proton-transporting V-type ATPase complex assembly"/>
    <property type="evidence" value="ECO:0007669"/>
    <property type="project" value="UniProtKB-UniRule"/>
</dbReference>
<dbReference type="GO" id="GO:0012507">
    <property type="term" value="C:ER to Golgi transport vesicle membrane"/>
    <property type="evidence" value="ECO:0007669"/>
    <property type="project" value="UniProtKB-SubCell"/>
</dbReference>
<keyword evidence="8" id="KW-1185">Reference proteome</keyword>
<evidence type="ECO:0000256" key="6">
    <source>
        <dbReference type="HAMAP-Rule" id="MF_03058"/>
    </source>
</evidence>